<feature type="region of interest" description="Disordered" evidence="1">
    <location>
        <begin position="1"/>
        <end position="31"/>
    </location>
</feature>
<evidence type="ECO:0000313" key="2">
    <source>
        <dbReference type="EMBL" id="RPF19679.1"/>
    </source>
</evidence>
<reference evidence="2 3" key="1">
    <citation type="submission" date="2018-11" db="EMBL/GenBank/DDBJ databases">
        <title>Sequencing the genomes of 1000 actinobacteria strains.</title>
        <authorList>
            <person name="Klenk H.-P."/>
        </authorList>
    </citation>
    <scope>NUCLEOTIDE SEQUENCE [LARGE SCALE GENOMIC DNA]</scope>
    <source>
        <strain evidence="2 3">DSM 15700</strain>
    </source>
</reference>
<proteinExistence type="predicted"/>
<dbReference type="AlphaFoldDB" id="A0A3N4YEW2"/>
<comment type="caution">
    <text evidence="2">The sequence shown here is derived from an EMBL/GenBank/DDBJ whole genome shotgun (WGS) entry which is preliminary data.</text>
</comment>
<dbReference type="InterPro" id="IPR036249">
    <property type="entry name" value="Thioredoxin-like_sf"/>
</dbReference>
<dbReference type="Pfam" id="PF22234">
    <property type="entry name" value="Rv2466c-like"/>
    <property type="match status" value="1"/>
</dbReference>
<evidence type="ECO:0000256" key="1">
    <source>
        <dbReference type="SAM" id="MobiDB-lite"/>
    </source>
</evidence>
<feature type="compositionally biased region" description="Basic and acidic residues" evidence="1">
    <location>
        <begin position="10"/>
        <end position="21"/>
    </location>
</feature>
<keyword evidence="3" id="KW-1185">Reference proteome</keyword>
<name>A0A3N4YEW2_9MICO</name>
<feature type="compositionally biased region" description="Low complexity" evidence="1">
    <location>
        <begin position="22"/>
        <end position="31"/>
    </location>
</feature>
<accession>A0A3N4YEW2</accession>
<dbReference type="SUPFAM" id="SSF52833">
    <property type="entry name" value="Thioredoxin-like"/>
    <property type="match status" value="1"/>
</dbReference>
<sequence length="276" mass="30067">MAMATPRISGRADHGCPDRRPNNPAIATTTPPTTVNRLDQRMVLTVAEERDNRGRAARPMSDRRHRVFSMTETTLNPAPVVDVYVDPVCPFAWITSRWALEVARHRDVDLTFRLMSLYLLNKDRDIPADYRALMDSSRGIGRVAAAVQTDHGPEAFTAFYDAAGTRIHNGGDKNFGAVIPEALAEAGLPAELAAAAESDTYDDALTASHETGIKPVGEDVGTPTIHVDGVAFFGPVLQSIPRGEEAVRLFDGAVALASYPDFFEMKRTRSGSLNFN</sequence>
<dbReference type="Proteomes" id="UP000280501">
    <property type="component" value="Unassembled WGS sequence"/>
</dbReference>
<evidence type="ECO:0000313" key="3">
    <source>
        <dbReference type="Proteomes" id="UP000280501"/>
    </source>
</evidence>
<dbReference type="InterPro" id="IPR053977">
    <property type="entry name" value="Rv2466c-like"/>
</dbReference>
<gene>
    <name evidence="2" type="ORF">EDD34_0238</name>
</gene>
<dbReference type="EMBL" id="RKQZ01000001">
    <property type="protein sequence ID" value="RPF19679.1"/>
    <property type="molecule type" value="Genomic_DNA"/>
</dbReference>
<protein>
    <recommendedName>
        <fullName evidence="4">DSBA-like thioredoxin domain-containing protein</fullName>
    </recommendedName>
</protein>
<dbReference type="Gene3D" id="3.40.30.10">
    <property type="entry name" value="Glutaredoxin"/>
    <property type="match status" value="1"/>
</dbReference>
<evidence type="ECO:0008006" key="4">
    <source>
        <dbReference type="Google" id="ProtNLM"/>
    </source>
</evidence>
<organism evidence="2 3">
    <name type="scientific">Myceligenerans xiligouense</name>
    <dbReference type="NCBI Taxonomy" id="253184"/>
    <lineage>
        <taxon>Bacteria</taxon>
        <taxon>Bacillati</taxon>
        <taxon>Actinomycetota</taxon>
        <taxon>Actinomycetes</taxon>
        <taxon>Micrococcales</taxon>
        <taxon>Promicromonosporaceae</taxon>
        <taxon>Myceligenerans</taxon>
    </lineage>
</organism>